<dbReference type="InterPro" id="IPR036396">
    <property type="entry name" value="Cyt_P450_sf"/>
</dbReference>
<name>A0ABR0SKD2_9HYPO</name>
<comment type="similarity">
    <text evidence="2 6">Belongs to the cytochrome P450 family.</text>
</comment>
<evidence type="ECO:0000256" key="2">
    <source>
        <dbReference type="ARBA" id="ARBA00010617"/>
    </source>
</evidence>
<comment type="cofactor">
    <cofactor evidence="1">
        <name>heme</name>
        <dbReference type="ChEBI" id="CHEBI:30413"/>
    </cofactor>
</comment>
<dbReference type="InterPro" id="IPR050121">
    <property type="entry name" value="Cytochrome_P450_monoxygenase"/>
</dbReference>
<gene>
    <name evidence="7" type="ORF">PT974_06031</name>
</gene>
<keyword evidence="6" id="KW-0560">Oxidoreductase</keyword>
<organism evidence="7 8">
    <name type="scientific">Cladobotryum mycophilum</name>
    <dbReference type="NCBI Taxonomy" id="491253"/>
    <lineage>
        <taxon>Eukaryota</taxon>
        <taxon>Fungi</taxon>
        <taxon>Dikarya</taxon>
        <taxon>Ascomycota</taxon>
        <taxon>Pezizomycotina</taxon>
        <taxon>Sordariomycetes</taxon>
        <taxon>Hypocreomycetidae</taxon>
        <taxon>Hypocreales</taxon>
        <taxon>Hypocreaceae</taxon>
        <taxon>Cladobotryum</taxon>
    </lineage>
</organism>
<keyword evidence="6 7" id="KW-0503">Monooxygenase</keyword>
<keyword evidence="3 6" id="KW-0349">Heme</keyword>
<dbReference type="PRINTS" id="PR00463">
    <property type="entry name" value="EP450I"/>
</dbReference>
<evidence type="ECO:0000256" key="3">
    <source>
        <dbReference type="ARBA" id="ARBA00022617"/>
    </source>
</evidence>
<dbReference type="PROSITE" id="PS00086">
    <property type="entry name" value="CYTOCHROME_P450"/>
    <property type="match status" value="1"/>
</dbReference>
<dbReference type="Proteomes" id="UP001338125">
    <property type="component" value="Unassembled WGS sequence"/>
</dbReference>
<dbReference type="SUPFAM" id="SSF48264">
    <property type="entry name" value="Cytochrome P450"/>
    <property type="match status" value="1"/>
</dbReference>
<dbReference type="Pfam" id="PF00067">
    <property type="entry name" value="p450"/>
    <property type="match status" value="1"/>
</dbReference>
<comment type="caution">
    <text evidence="7">The sequence shown here is derived from an EMBL/GenBank/DDBJ whole genome shotgun (WGS) entry which is preliminary data.</text>
</comment>
<dbReference type="PANTHER" id="PTHR24305:SF210">
    <property type="entry name" value="CYTOCHROME P450 MONOOXYGENASE ASQL-RELATED"/>
    <property type="match status" value="1"/>
</dbReference>
<evidence type="ECO:0000313" key="7">
    <source>
        <dbReference type="EMBL" id="KAK5992617.1"/>
    </source>
</evidence>
<dbReference type="InterPro" id="IPR017972">
    <property type="entry name" value="Cyt_P450_CS"/>
</dbReference>
<dbReference type="GO" id="GO:0004497">
    <property type="term" value="F:monooxygenase activity"/>
    <property type="evidence" value="ECO:0007669"/>
    <property type="project" value="UniProtKB-KW"/>
</dbReference>
<dbReference type="InterPro" id="IPR001128">
    <property type="entry name" value="Cyt_P450"/>
</dbReference>
<proteinExistence type="inferred from homology"/>
<evidence type="ECO:0000256" key="6">
    <source>
        <dbReference type="RuleBase" id="RU000461"/>
    </source>
</evidence>
<protein>
    <submittedName>
        <fullName evidence="7">Cytochrome P450 monooxygenase TwmD</fullName>
    </submittedName>
</protein>
<dbReference type="InterPro" id="IPR002401">
    <property type="entry name" value="Cyt_P450_E_grp-I"/>
</dbReference>
<keyword evidence="8" id="KW-1185">Reference proteome</keyword>
<accession>A0ABR0SKD2</accession>
<sequence length="513" mass="58971">MALPVIHLSEMGTAQQLLTFMLGSAVVCLTIRSIWRMYFHPLSRFPGPKIAAVSDAWYAYHSLAGRWPWAIEDVLKEYGDVVRIAPNELVFVTPQALSDLYASNTKNLEHFTKTEINNHGNDEHGGIIWEWDPARHRRVAKQLSPAFSGRALRAKEPTLHKYIDLFVQRMRTLGGGAQGVSLPNWINWLCVDISADLAYNREMNALKDMKEPPYLTLLSGFNKAVVVIQTSWRFPLLSPLKYLFLIAAMKHSHIRAHSRMQLEHRIRRKGAVEHLDFFEQLIPEDREPPKDPKEMRHLEQVAGQLLIAGYEPPVMWFYFTIYHLLKNPNSLRTLVDEIRGTFQSYNDITSDTAATLPYLTACLRESLRTMPNVLTGMPVVSPGAVVDGIYIPKGVVCQSSPFALARSPRNFRDPLTFRPERWLPEKHPLYDPQFADDNRKGFQPFSQGPRMCAGKEVAWWQSRVFISKVLWTFDLEMTAGQQIDMDRDLRGWGMYKKPDVRVRFVPIEREVEV</sequence>
<evidence type="ECO:0000313" key="8">
    <source>
        <dbReference type="Proteomes" id="UP001338125"/>
    </source>
</evidence>
<dbReference type="EMBL" id="JAVFKD010000012">
    <property type="protein sequence ID" value="KAK5992617.1"/>
    <property type="molecule type" value="Genomic_DNA"/>
</dbReference>
<keyword evidence="5 6" id="KW-0408">Iron</keyword>
<evidence type="ECO:0000256" key="5">
    <source>
        <dbReference type="ARBA" id="ARBA00023004"/>
    </source>
</evidence>
<keyword evidence="4 6" id="KW-0479">Metal-binding</keyword>
<dbReference type="PANTHER" id="PTHR24305">
    <property type="entry name" value="CYTOCHROME P450"/>
    <property type="match status" value="1"/>
</dbReference>
<dbReference type="Gene3D" id="1.10.630.10">
    <property type="entry name" value="Cytochrome P450"/>
    <property type="match status" value="1"/>
</dbReference>
<evidence type="ECO:0000256" key="1">
    <source>
        <dbReference type="ARBA" id="ARBA00001971"/>
    </source>
</evidence>
<reference evidence="7 8" key="1">
    <citation type="submission" date="2024-01" db="EMBL/GenBank/DDBJ databases">
        <title>Complete genome of Cladobotryum mycophilum ATHUM6906.</title>
        <authorList>
            <person name="Christinaki A.C."/>
            <person name="Myridakis A.I."/>
            <person name="Kouvelis V.N."/>
        </authorList>
    </citation>
    <scope>NUCLEOTIDE SEQUENCE [LARGE SCALE GENOMIC DNA]</scope>
    <source>
        <strain evidence="7 8">ATHUM6906</strain>
    </source>
</reference>
<evidence type="ECO:0000256" key="4">
    <source>
        <dbReference type="ARBA" id="ARBA00022723"/>
    </source>
</evidence>